<proteinExistence type="predicted"/>
<organism evidence="1 2">
    <name type="scientific">Corynebacterium cystitidis DSM 20524</name>
    <dbReference type="NCBI Taxonomy" id="1121357"/>
    <lineage>
        <taxon>Bacteria</taxon>
        <taxon>Bacillati</taxon>
        <taxon>Actinomycetota</taxon>
        <taxon>Actinomycetes</taxon>
        <taxon>Mycobacteriales</taxon>
        <taxon>Corynebacteriaceae</taxon>
        <taxon>Corynebacterium</taxon>
    </lineage>
</organism>
<evidence type="ECO:0000313" key="1">
    <source>
        <dbReference type="EMBL" id="SES14044.1"/>
    </source>
</evidence>
<dbReference type="RefSeq" id="WP_092259709.1">
    <property type="nucleotide sequence ID" value="NZ_CP047199.1"/>
</dbReference>
<gene>
    <name evidence="1" type="ORF">SAMN05661109_01978</name>
</gene>
<dbReference type="STRING" id="1121357.SAMN05661109_01978"/>
<dbReference type="EMBL" id="FOGQ01000009">
    <property type="protein sequence ID" value="SES14044.1"/>
    <property type="molecule type" value="Genomic_DNA"/>
</dbReference>
<keyword evidence="2" id="KW-1185">Reference proteome</keyword>
<accession>A0A1H9UY66</accession>
<dbReference type="PROSITE" id="PS51257">
    <property type="entry name" value="PROKAR_LIPOPROTEIN"/>
    <property type="match status" value="1"/>
</dbReference>
<evidence type="ECO:0000313" key="2">
    <source>
        <dbReference type="Proteomes" id="UP000198929"/>
    </source>
</evidence>
<name>A0A1H9UY66_9CORY</name>
<protein>
    <submittedName>
        <fullName evidence="1">Uncharacterized protein</fullName>
    </submittedName>
</protein>
<dbReference type="AlphaFoldDB" id="A0A1H9UY66"/>
<reference evidence="2" key="1">
    <citation type="submission" date="2016-10" db="EMBL/GenBank/DDBJ databases">
        <authorList>
            <person name="Varghese N."/>
            <person name="Submissions S."/>
        </authorList>
    </citation>
    <scope>NUCLEOTIDE SEQUENCE [LARGE SCALE GENOMIC DNA]</scope>
    <source>
        <strain evidence="2">DSM 20524</strain>
    </source>
</reference>
<dbReference type="Proteomes" id="UP000198929">
    <property type="component" value="Unassembled WGS sequence"/>
</dbReference>
<sequence length="140" mass="15232">MNRTIVVALVVSALSISACSSNGTEERRQAETEAVEVSSLSPRVILTHDKGLTTLDPETGEVLEEIEKNAFLRLNQAGDGRHALVTEGNTLHAYDSGLIEKPHGDHSHFYETDPQLTNVTYDVPQAGHVVPHEGLTALFF</sequence>